<evidence type="ECO:0000256" key="5">
    <source>
        <dbReference type="ARBA" id="ARBA00022729"/>
    </source>
</evidence>
<evidence type="ECO:0000313" key="13">
    <source>
        <dbReference type="Proteomes" id="UP000790787"/>
    </source>
</evidence>
<dbReference type="GeneID" id="107762954"/>
<comment type="function">
    <text evidence="10">May be a cell surface adhesion protein.</text>
</comment>
<feature type="signal peptide" evidence="12">
    <location>
        <begin position="1"/>
        <end position="22"/>
    </location>
</feature>
<reference evidence="14" key="2">
    <citation type="submission" date="2025-08" db="UniProtKB">
        <authorList>
            <consortium name="RefSeq"/>
        </authorList>
    </citation>
    <scope>IDENTIFICATION</scope>
    <source>
        <tissue evidence="14">Leaf</tissue>
    </source>
</reference>
<evidence type="ECO:0000256" key="11">
    <source>
        <dbReference type="SAM" id="MobiDB-lite"/>
    </source>
</evidence>
<dbReference type="OrthoDB" id="694090at2759"/>
<dbReference type="STRING" id="4097.A0A1S3XAQ0"/>
<dbReference type="FunFam" id="2.30.180.10:FF:000015">
    <property type="entry name" value="Fasciclin-like arabinogalactan protein 3"/>
    <property type="match status" value="1"/>
</dbReference>
<keyword evidence="9" id="KW-0449">Lipoprotein</keyword>
<comment type="similarity">
    <text evidence="2">Belongs to the fasciclin-like AGP family.</text>
</comment>
<evidence type="ECO:0000256" key="12">
    <source>
        <dbReference type="SAM" id="SignalP"/>
    </source>
</evidence>
<evidence type="ECO:0000256" key="10">
    <source>
        <dbReference type="ARBA" id="ARBA00024686"/>
    </source>
</evidence>
<dbReference type="Proteomes" id="UP000790787">
    <property type="component" value="Chromosome 5"/>
</dbReference>
<dbReference type="RefSeq" id="XP_016436843.1">
    <property type="nucleotide sequence ID" value="XM_016581357.2"/>
</dbReference>
<sequence>MSRSIAPILCTFLLLAATSASAFNITKILSQYSDYSTFNELLSKSGLAAEINKRATITILAVPNGAIGDLTSKSDDVLKRELSTYVILDYYDIPKLRSMKEKTAKMTNMYQQSGKAAYDQGFLNVTAKDGSFVFGSAVKGAQRDSRLEKSVMNQPYNISILGISQPMVTPGLDGTLAPVSAPPPKATAPSSPKSSPPPSDDEAESPEEEEAESPVEETEAPSPSEDADSPASSPSPADDSPPADVQSPPPAGSSAGKLKVSFGLFVVLASMVAAF</sequence>
<keyword evidence="13" id="KW-1185">Reference proteome</keyword>
<evidence type="ECO:0000256" key="8">
    <source>
        <dbReference type="ARBA" id="ARBA00023180"/>
    </source>
</evidence>
<dbReference type="OMA" id="KILMNHV"/>
<keyword evidence="6" id="KW-0654">Proteoglycan</keyword>
<feature type="compositionally biased region" description="Acidic residues" evidence="11">
    <location>
        <begin position="199"/>
        <end position="219"/>
    </location>
</feature>
<evidence type="ECO:0000256" key="7">
    <source>
        <dbReference type="ARBA" id="ARBA00023136"/>
    </source>
</evidence>
<dbReference type="SUPFAM" id="SSF82153">
    <property type="entry name" value="FAS1 domain"/>
    <property type="match status" value="1"/>
</dbReference>
<feature type="region of interest" description="Disordered" evidence="11">
    <location>
        <begin position="172"/>
        <end position="256"/>
    </location>
</feature>
<feature type="compositionally biased region" description="Low complexity" evidence="11">
    <location>
        <begin position="220"/>
        <end position="246"/>
    </location>
</feature>
<dbReference type="PaxDb" id="4097-A0A1S3XAQ0"/>
<dbReference type="RefSeq" id="XP_016436843.1">
    <property type="nucleotide sequence ID" value="XM_016581357.1"/>
</dbReference>
<evidence type="ECO:0000256" key="2">
    <source>
        <dbReference type="ARBA" id="ARBA00007843"/>
    </source>
</evidence>
<evidence type="ECO:0000256" key="3">
    <source>
        <dbReference type="ARBA" id="ARBA00022475"/>
    </source>
</evidence>
<keyword evidence="5 12" id="KW-0732">Signal</keyword>
<comment type="subcellular location">
    <subcellularLocation>
        <location evidence="1">Cell membrane</location>
        <topology evidence="1">Lipid-anchor</topology>
        <topology evidence="1">GPI-anchor</topology>
    </subcellularLocation>
</comment>
<accession>A0A1S3XAQ0</accession>
<dbReference type="Gene3D" id="2.30.180.10">
    <property type="entry name" value="FAS1 domain"/>
    <property type="match status" value="1"/>
</dbReference>
<evidence type="ECO:0000313" key="14">
    <source>
        <dbReference type="RefSeq" id="XP_016436843.1"/>
    </source>
</evidence>
<keyword evidence="8" id="KW-0325">Glycoprotein</keyword>
<keyword evidence="3" id="KW-1003">Cell membrane</keyword>
<dbReference type="PANTHER" id="PTHR32382:SF6">
    <property type="entry name" value="FASCICLIN-LIKE ARABINOGALACTAN PROTEIN 14"/>
    <property type="match status" value="1"/>
</dbReference>
<protein>
    <submittedName>
        <fullName evidence="14">Fasciclin-like arabinogalactan protein 14</fullName>
    </submittedName>
    <submittedName>
        <fullName evidence="14">Fasciclin-like arabinogalactan protein 3</fullName>
    </submittedName>
</protein>
<organism evidence="13 14">
    <name type="scientific">Nicotiana tabacum</name>
    <name type="common">Common tobacco</name>
    <dbReference type="NCBI Taxonomy" id="4097"/>
    <lineage>
        <taxon>Eukaryota</taxon>
        <taxon>Viridiplantae</taxon>
        <taxon>Streptophyta</taxon>
        <taxon>Embryophyta</taxon>
        <taxon>Tracheophyta</taxon>
        <taxon>Spermatophyta</taxon>
        <taxon>Magnoliopsida</taxon>
        <taxon>eudicotyledons</taxon>
        <taxon>Gunneridae</taxon>
        <taxon>Pentapetalae</taxon>
        <taxon>asterids</taxon>
        <taxon>lamiids</taxon>
        <taxon>Solanales</taxon>
        <taxon>Solanaceae</taxon>
        <taxon>Nicotianoideae</taxon>
        <taxon>Nicotianeae</taxon>
        <taxon>Nicotiana</taxon>
    </lineage>
</organism>
<reference evidence="13" key="1">
    <citation type="journal article" date="2014" name="Nat. Commun.">
        <title>The tobacco genome sequence and its comparison with those of tomato and potato.</title>
        <authorList>
            <person name="Sierro N."/>
            <person name="Battey J.N."/>
            <person name="Ouadi S."/>
            <person name="Bakaher N."/>
            <person name="Bovet L."/>
            <person name="Willig A."/>
            <person name="Goepfert S."/>
            <person name="Peitsch M.C."/>
            <person name="Ivanov N.V."/>
        </authorList>
    </citation>
    <scope>NUCLEOTIDE SEQUENCE [LARGE SCALE GENOMIC DNA]</scope>
</reference>
<gene>
    <name evidence="14" type="primary">LOC107762954</name>
</gene>
<evidence type="ECO:0000256" key="4">
    <source>
        <dbReference type="ARBA" id="ARBA00022622"/>
    </source>
</evidence>
<dbReference type="InterPro" id="IPR036378">
    <property type="entry name" value="FAS1_dom_sf"/>
</dbReference>
<evidence type="ECO:0000256" key="1">
    <source>
        <dbReference type="ARBA" id="ARBA00004609"/>
    </source>
</evidence>
<proteinExistence type="inferred from homology"/>
<keyword evidence="7" id="KW-0472">Membrane</keyword>
<evidence type="ECO:0000256" key="6">
    <source>
        <dbReference type="ARBA" id="ARBA00022974"/>
    </source>
</evidence>
<dbReference type="KEGG" id="nta:107762954"/>
<dbReference type="GO" id="GO:0005886">
    <property type="term" value="C:plasma membrane"/>
    <property type="evidence" value="ECO:0000318"/>
    <property type="project" value="GO_Central"/>
</dbReference>
<keyword evidence="4" id="KW-0336">GPI-anchor</keyword>
<dbReference type="PANTHER" id="PTHR32382">
    <property type="entry name" value="FASCICLIN-LIKE ARABINOGALACTAN PROTEIN"/>
    <property type="match status" value="1"/>
</dbReference>
<dbReference type="GO" id="GO:0098552">
    <property type="term" value="C:side of membrane"/>
    <property type="evidence" value="ECO:0007669"/>
    <property type="project" value="UniProtKB-KW"/>
</dbReference>
<name>A0A1S3XAQ0_TOBAC</name>
<dbReference type="InterPro" id="IPR033254">
    <property type="entry name" value="Plant_FLA"/>
</dbReference>
<dbReference type="AlphaFoldDB" id="A0A1S3XAQ0"/>
<feature type="chain" id="PRO_5010360270" evidence="12">
    <location>
        <begin position="23"/>
        <end position="275"/>
    </location>
</feature>
<evidence type="ECO:0000256" key="9">
    <source>
        <dbReference type="ARBA" id="ARBA00023288"/>
    </source>
</evidence>